<feature type="transmembrane region" description="Helical" evidence="12">
    <location>
        <begin position="169"/>
        <end position="189"/>
    </location>
</feature>
<accession>A0A7R9ARV3</accession>
<gene>
    <name evidence="14" type="ORF">TSIB3V08_LOCUS3003</name>
</gene>
<feature type="transmembrane region" description="Helical" evidence="12">
    <location>
        <begin position="48"/>
        <end position="70"/>
    </location>
</feature>
<dbReference type="GO" id="GO:0004930">
    <property type="term" value="F:G protein-coupled receptor activity"/>
    <property type="evidence" value="ECO:0007669"/>
    <property type="project" value="UniProtKB-KW"/>
</dbReference>
<proteinExistence type="inferred from homology"/>
<comment type="similarity">
    <text evidence="2">Belongs to the G-protein coupled receptor 1 family.</text>
</comment>
<name>A0A7R9ARV3_TIMSH</name>
<dbReference type="GO" id="GO:0007189">
    <property type="term" value="P:adenylate cyclase-activating G protein-coupled receptor signaling pathway"/>
    <property type="evidence" value="ECO:0007669"/>
    <property type="project" value="TreeGrafter"/>
</dbReference>
<evidence type="ECO:0000256" key="2">
    <source>
        <dbReference type="ARBA" id="ARBA00010663"/>
    </source>
</evidence>
<dbReference type="PRINTS" id="PR00237">
    <property type="entry name" value="GPCRRHODOPSN"/>
</dbReference>
<keyword evidence="4 12" id="KW-0812">Transmembrane</keyword>
<evidence type="ECO:0000256" key="9">
    <source>
        <dbReference type="ARBA" id="ARBA00023180"/>
    </source>
</evidence>
<dbReference type="SUPFAM" id="SSF81321">
    <property type="entry name" value="Family A G protein-coupled receptor-like"/>
    <property type="match status" value="1"/>
</dbReference>
<keyword evidence="8" id="KW-0675">Receptor</keyword>
<feature type="region of interest" description="Disordered" evidence="11">
    <location>
        <begin position="559"/>
        <end position="591"/>
    </location>
</feature>
<evidence type="ECO:0000256" key="3">
    <source>
        <dbReference type="ARBA" id="ARBA00022475"/>
    </source>
</evidence>
<evidence type="ECO:0000256" key="1">
    <source>
        <dbReference type="ARBA" id="ARBA00004651"/>
    </source>
</evidence>
<dbReference type="InterPro" id="IPR000276">
    <property type="entry name" value="GPCR_Rhodpsn"/>
</dbReference>
<evidence type="ECO:0000256" key="11">
    <source>
        <dbReference type="SAM" id="MobiDB-lite"/>
    </source>
</evidence>
<dbReference type="PROSITE" id="PS50262">
    <property type="entry name" value="G_PROTEIN_RECEP_F1_2"/>
    <property type="match status" value="1"/>
</dbReference>
<evidence type="ECO:0000259" key="13">
    <source>
        <dbReference type="PROSITE" id="PS50262"/>
    </source>
</evidence>
<protein>
    <recommendedName>
        <fullName evidence="13">G-protein coupled receptors family 1 profile domain-containing protein</fullName>
    </recommendedName>
</protein>
<keyword evidence="3" id="KW-1003">Cell membrane</keyword>
<evidence type="ECO:0000256" key="6">
    <source>
        <dbReference type="ARBA" id="ARBA00023040"/>
    </source>
</evidence>
<feature type="region of interest" description="Disordered" evidence="11">
    <location>
        <begin position="1269"/>
        <end position="1291"/>
    </location>
</feature>
<evidence type="ECO:0000256" key="12">
    <source>
        <dbReference type="SAM" id="Phobius"/>
    </source>
</evidence>
<evidence type="ECO:0000256" key="8">
    <source>
        <dbReference type="ARBA" id="ARBA00023170"/>
    </source>
</evidence>
<dbReference type="GO" id="GO:0005886">
    <property type="term" value="C:plasma membrane"/>
    <property type="evidence" value="ECO:0007669"/>
    <property type="project" value="UniProtKB-SubCell"/>
</dbReference>
<keyword evidence="9" id="KW-0325">Glycoprotein</keyword>
<keyword evidence="6" id="KW-0297">G-protein coupled receptor</keyword>
<organism evidence="14">
    <name type="scientific">Timema shepardi</name>
    <name type="common">Walking stick</name>
    <dbReference type="NCBI Taxonomy" id="629360"/>
    <lineage>
        <taxon>Eukaryota</taxon>
        <taxon>Metazoa</taxon>
        <taxon>Ecdysozoa</taxon>
        <taxon>Arthropoda</taxon>
        <taxon>Hexapoda</taxon>
        <taxon>Insecta</taxon>
        <taxon>Pterygota</taxon>
        <taxon>Neoptera</taxon>
        <taxon>Polyneoptera</taxon>
        <taxon>Phasmatodea</taxon>
        <taxon>Timematodea</taxon>
        <taxon>Timematoidea</taxon>
        <taxon>Timematidae</taxon>
        <taxon>Timema</taxon>
    </lineage>
</organism>
<reference evidence="14" key="1">
    <citation type="submission" date="2020-11" db="EMBL/GenBank/DDBJ databases">
        <authorList>
            <person name="Tran Van P."/>
        </authorList>
    </citation>
    <scope>NUCLEOTIDE SEQUENCE</scope>
</reference>
<dbReference type="EMBL" id="OC000964">
    <property type="protein sequence ID" value="CAD7258782.1"/>
    <property type="molecule type" value="Genomic_DNA"/>
</dbReference>
<dbReference type="InterPro" id="IPR017452">
    <property type="entry name" value="GPCR_Rhodpsn_7TM"/>
</dbReference>
<feature type="domain" description="G-protein coupled receptors family 1 profile" evidence="13">
    <location>
        <begin position="1"/>
        <end position="221"/>
    </location>
</feature>
<evidence type="ECO:0000256" key="5">
    <source>
        <dbReference type="ARBA" id="ARBA00022989"/>
    </source>
</evidence>
<comment type="subcellular location">
    <subcellularLocation>
        <location evidence="1">Cell membrane</location>
        <topology evidence="1">Multi-pass membrane protein</topology>
    </subcellularLocation>
</comment>
<evidence type="ECO:0000313" key="14">
    <source>
        <dbReference type="EMBL" id="CAD7258782.1"/>
    </source>
</evidence>
<evidence type="ECO:0000256" key="10">
    <source>
        <dbReference type="ARBA" id="ARBA00023224"/>
    </source>
</evidence>
<dbReference type="PANTHER" id="PTHR24246">
    <property type="entry name" value="OLFACTORY RECEPTOR AND ADENOSINE RECEPTOR"/>
    <property type="match status" value="1"/>
</dbReference>
<keyword evidence="5 12" id="KW-1133">Transmembrane helix</keyword>
<feature type="transmembrane region" description="Helical" evidence="12">
    <location>
        <begin position="90"/>
        <end position="113"/>
    </location>
</feature>
<dbReference type="Pfam" id="PF00001">
    <property type="entry name" value="7tm_1"/>
    <property type="match status" value="1"/>
</dbReference>
<keyword evidence="7 12" id="KW-0472">Membrane</keyword>
<dbReference type="GO" id="GO:0001973">
    <property type="term" value="P:G protein-coupled adenosine receptor signaling pathway"/>
    <property type="evidence" value="ECO:0007669"/>
    <property type="project" value="TreeGrafter"/>
</dbReference>
<evidence type="ECO:0000256" key="7">
    <source>
        <dbReference type="ARBA" id="ARBA00023136"/>
    </source>
</evidence>
<dbReference type="PANTHER" id="PTHR24246:SF27">
    <property type="entry name" value="ADENOSINE RECEPTOR, ISOFORM A"/>
    <property type="match status" value="1"/>
</dbReference>
<keyword evidence="10" id="KW-0807">Transducer</keyword>
<evidence type="ECO:0000256" key="4">
    <source>
        <dbReference type="ARBA" id="ARBA00022692"/>
    </source>
</evidence>
<dbReference type="Gene3D" id="1.20.1070.10">
    <property type="entry name" value="Rhodopsin 7-helix transmembrane proteins"/>
    <property type="match status" value="1"/>
</dbReference>
<sequence length="1291" mass="147387">MYRVRSLVLPECFYEAVGLERGIKLNLILSLWRVALSSPCQLGNIEEAAIISGCWALGSLVGFLPLLGWHQNFPDENMQCFFTKVMTDSYLVSLYVFTIIFPALLLAAFYAHIYRVVLRQLRQIVTMNPSPQGRAAPSPTCTRHVGGAGTMLRVLGAAQKREVKATQNLSIIVLFFVICWVPLYTINFIQAFCKDCVIHQTITNLFIILSHLNSAGNPLLYAYHLRDFRAALKHLLYGIFGIQDESVNITNDFMTTRPPYGSQNALQQQAVHNNSINNSLQSLGDISLPNKRGSLTGGKYRHIYSDSPVMKDRFLLRGLSSTTLENRSMIASTVNGVYRAATLPMSTTIGRFDITRDQLQPRKQIWTLTEVSSGVENDTYSVNRTEDLEPPCEPRVRRRSVRGRAGSQSDSIDSGRVNSAYIGDEAFEDFGFVDDDVFISDAILTAYRPRSADGLETRVHLTANENSQENVSPVENTLTVRERLGSNNISKSISSSNFNDVPVVEALEPRDMEEHTSRFVHTVEAEIYSSNVDDDRAELSPYRWNNLVIKSAVNKHCNGTNNLQKPRGGKIVRPNSVIDPGENKRTLPTSPTEVKLSPLKLVGEFLFSGKGVRTKDEVNDASASTGSDKTVELNTTSALANYAPEAGNFEEATGKQFPRQMEPPGPYHGHTAQNMVDRVDSRSWSYHGPQKVEAMTVDGRKTMHNSAERSQENEMDSKMELEHILKVLTMHNSAERSQENEMDSEMELEYIIKVKEMLETRERELRRLSYSTRKLSATKEFIKRDGTASNQGLMYEFKLAALIFFRLVKNATPFHMCANLEGADLFDDIVFKFEPKDAFPSPTTTTTVFMQLKHKQKSSESEAKPINFSLFRSNNGGITLMRFFKSFSQIEEKISAERSDIIFNSDLDSCEFVIYTNTKIRHDLFVNKVGTLSEVENLLKTGGYIFLFREKLIHEIEAYKMFIDRVTELTKSNNPTTIFELISFEAEKLRGVIRNKELFNRVDRIKTTSDISDLKVIYDIIKEVKDLDISKFKRFVKKLKVFTCQCNEDEASKVIRQDLQKVLFVPDPYYELMFVRLMNSFKNWWQNDNRYLTENTEMWQDVVRDSDMIIFEIRLNKLREMGLVFKEEMLKECQEQLRDECGIVSIVSYSVWPTLTCLKVCQALGSTEENGVLLIQFKDLKKMGNRIWQRWRDGYRRTVVLDNVTTKRIELPNLQDLKLTVGSIVMEHPELRFLIIWKSSDPLRYELQTEEDRYTEIQDYSSFDDLHRSSQEKLERATVTATAVGSLEPAE</sequence>